<comment type="catalytic activity">
    <reaction evidence="7 8">
        <text>(R)-pantoate + beta-alanine + ATP = (R)-pantothenate + AMP + diphosphate + H(+)</text>
        <dbReference type="Rhea" id="RHEA:10912"/>
        <dbReference type="ChEBI" id="CHEBI:15378"/>
        <dbReference type="ChEBI" id="CHEBI:15980"/>
        <dbReference type="ChEBI" id="CHEBI:29032"/>
        <dbReference type="ChEBI" id="CHEBI:30616"/>
        <dbReference type="ChEBI" id="CHEBI:33019"/>
        <dbReference type="ChEBI" id="CHEBI:57966"/>
        <dbReference type="ChEBI" id="CHEBI:456215"/>
        <dbReference type="EC" id="6.3.2.1"/>
    </reaction>
</comment>
<feature type="binding site" evidence="8">
    <location>
        <begin position="32"/>
        <end position="39"/>
    </location>
    <ligand>
        <name>ATP</name>
        <dbReference type="ChEBI" id="CHEBI:30616"/>
    </ligand>
</feature>
<sequence length="313" mass="34276">MTMPIIRTVEEMRNTVARWRTIGGNVAIIPTMGALHKGHLSLVRAALGQAWWVMVTVFVNPKQFNSVEDLAAYPRTEEADAAKLAPLGVDMLYVPGFEEMYPDGFATAVSVGGVSEGLCGTHRPGHFDGVATVATKLFLQTGANIAVFGEKDFQQMHVVRQLVRDLDIPIEIFACPIIREADGLAMSSRNALLSPNERRIAPYLADVLSETAMRLQRCSSSQDLIEAAKHDLLAAGFSRVEYLELRSEEDLAPLDRPDRAARLLAAAWLGKTRLIDNVAVPASSAEMNAAPKSSDESDHRRHQSFQGTRARTP</sequence>
<comment type="miscellaneous">
    <text evidence="8">The reaction proceeds by a bi uni uni bi ping pong mechanism.</text>
</comment>
<name>A0ABU8CIW8_9HYPH</name>
<dbReference type="Pfam" id="PF02569">
    <property type="entry name" value="Pantoate_ligase"/>
    <property type="match status" value="1"/>
</dbReference>
<dbReference type="RefSeq" id="WP_264396670.1">
    <property type="nucleotide sequence ID" value="NZ_JBAMYB010000006.1"/>
</dbReference>
<protein>
    <recommendedName>
        <fullName evidence="8">Pantothenate synthetase</fullName>
        <shortName evidence="8">PS</shortName>
        <ecNumber evidence="8">6.3.2.1</ecNumber>
    </recommendedName>
    <alternativeName>
        <fullName evidence="8">Pantoate--beta-alanine ligase</fullName>
    </alternativeName>
    <alternativeName>
        <fullName evidence="8">Pantoate-activating enzyme</fullName>
    </alternativeName>
</protein>
<dbReference type="HAMAP" id="MF_00158">
    <property type="entry name" value="PanC"/>
    <property type="match status" value="1"/>
</dbReference>
<evidence type="ECO:0000256" key="9">
    <source>
        <dbReference type="SAM" id="MobiDB-lite"/>
    </source>
</evidence>
<evidence type="ECO:0000256" key="7">
    <source>
        <dbReference type="ARBA" id="ARBA00048258"/>
    </source>
</evidence>
<dbReference type="GO" id="GO:0004592">
    <property type="term" value="F:pantoate-beta-alanine ligase activity"/>
    <property type="evidence" value="ECO:0007669"/>
    <property type="project" value="UniProtKB-EC"/>
</dbReference>
<dbReference type="Gene3D" id="3.30.1300.10">
    <property type="entry name" value="Pantoate-beta-alanine ligase, C-terminal domain"/>
    <property type="match status" value="1"/>
</dbReference>
<dbReference type="Gene3D" id="3.40.50.620">
    <property type="entry name" value="HUPs"/>
    <property type="match status" value="1"/>
</dbReference>
<dbReference type="EMBL" id="JBAMYC010000006">
    <property type="protein sequence ID" value="MEI1248832.1"/>
    <property type="molecule type" value="Genomic_DNA"/>
</dbReference>
<keyword evidence="3 8" id="KW-0436">Ligase</keyword>
<evidence type="ECO:0000256" key="2">
    <source>
        <dbReference type="ARBA" id="ARBA00009256"/>
    </source>
</evidence>
<feature type="active site" description="Proton donor" evidence="8">
    <location>
        <position position="39"/>
    </location>
</feature>
<organism evidence="10 11">
    <name type="scientific">Rhizobium aouanii</name>
    <dbReference type="NCBI Taxonomy" id="3118145"/>
    <lineage>
        <taxon>Bacteria</taxon>
        <taxon>Pseudomonadati</taxon>
        <taxon>Pseudomonadota</taxon>
        <taxon>Alphaproteobacteria</taxon>
        <taxon>Hyphomicrobiales</taxon>
        <taxon>Rhizobiaceae</taxon>
        <taxon>Rhizobium/Agrobacterium group</taxon>
        <taxon>Rhizobium</taxon>
    </lineage>
</organism>
<comment type="subcellular location">
    <subcellularLocation>
        <location evidence="8">Cytoplasm</location>
    </subcellularLocation>
</comment>
<evidence type="ECO:0000256" key="6">
    <source>
        <dbReference type="ARBA" id="ARBA00022840"/>
    </source>
</evidence>
<comment type="pathway">
    <text evidence="1 8">Cofactor biosynthesis; (R)-pantothenate biosynthesis; (R)-pantothenate from (R)-pantoate and beta-alanine: step 1/1.</text>
</comment>
<keyword evidence="4 8" id="KW-0566">Pantothenate biosynthesis</keyword>
<evidence type="ECO:0000256" key="1">
    <source>
        <dbReference type="ARBA" id="ARBA00004990"/>
    </source>
</evidence>
<evidence type="ECO:0000256" key="5">
    <source>
        <dbReference type="ARBA" id="ARBA00022741"/>
    </source>
</evidence>
<dbReference type="SUPFAM" id="SSF52374">
    <property type="entry name" value="Nucleotidylyl transferase"/>
    <property type="match status" value="1"/>
</dbReference>
<dbReference type="PANTHER" id="PTHR21299">
    <property type="entry name" value="CYTIDYLATE KINASE/PANTOATE-BETA-ALANINE LIGASE"/>
    <property type="match status" value="1"/>
</dbReference>
<feature type="binding site" evidence="8">
    <location>
        <position position="63"/>
    </location>
    <ligand>
        <name>(R)-pantoate</name>
        <dbReference type="ChEBI" id="CHEBI:15980"/>
    </ligand>
</feature>
<comment type="caution">
    <text evidence="10">The sequence shown here is derived from an EMBL/GenBank/DDBJ whole genome shotgun (WGS) entry which is preliminary data.</text>
</comment>
<evidence type="ECO:0000313" key="10">
    <source>
        <dbReference type="EMBL" id="MEI1248832.1"/>
    </source>
</evidence>
<evidence type="ECO:0000256" key="4">
    <source>
        <dbReference type="ARBA" id="ARBA00022655"/>
    </source>
</evidence>
<comment type="similarity">
    <text evidence="2 8">Belongs to the pantothenate synthetase family.</text>
</comment>
<dbReference type="NCBIfam" id="TIGR00018">
    <property type="entry name" value="panC"/>
    <property type="match status" value="1"/>
</dbReference>
<dbReference type="InterPro" id="IPR003721">
    <property type="entry name" value="Pantoate_ligase"/>
</dbReference>
<evidence type="ECO:0000256" key="8">
    <source>
        <dbReference type="HAMAP-Rule" id="MF_00158"/>
    </source>
</evidence>
<evidence type="ECO:0000256" key="3">
    <source>
        <dbReference type="ARBA" id="ARBA00022598"/>
    </source>
</evidence>
<comment type="subunit">
    <text evidence="8">Homodimer.</text>
</comment>
<feature type="compositionally biased region" description="Polar residues" evidence="9">
    <location>
        <begin position="304"/>
        <end position="313"/>
    </location>
</feature>
<feature type="binding site" evidence="8">
    <location>
        <position position="178"/>
    </location>
    <ligand>
        <name>ATP</name>
        <dbReference type="ChEBI" id="CHEBI:30616"/>
    </ligand>
</feature>
<comment type="function">
    <text evidence="8">Catalyzes the condensation of pantoate with beta-alanine in an ATP-dependent reaction via a pantoyl-adenylate intermediate.</text>
</comment>
<feature type="binding site" evidence="8">
    <location>
        <position position="155"/>
    </location>
    <ligand>
        <name>(R)-pantoate</name>
        <dbReference type="ChEBI" id="CHEBI:15980"/>
    </ligand>
</feature>
<keyword evidence="11" id="KW-1185">Reference proteome</keyword>
<dbReference type="PANTHER" id="PTHR21299:SF1">
    <property type="entry name" value="PANTOATE--BETA-ALANINE LIGASE"/>
    <property type="match status" value="1"/>
</dbReference>
<keyword evidence="8" id="KW-0963">Cytoplasm</keyword>
<feature type="binding site" evidence="8">
    <location>
        <begin position="186"/>
        <end position="189"/>
    </location>
    <ligand>
        <name>ATP</name>
        <dbReference type="ChEBI" id="CHEBI:30616"/>
    </ligand>
</feature>
<dbReference type="CDD" id="cd00560">
    <property type="entry name" value="PanC"/>
    <property type="match status" value="1"/>
</dbReference>
<dbReference type="Proteomes" id="UP001531129">
    <property type="component" value="Unassembled WGS sequence"/>
</dbReference>
<keyword evidence="5 8" id="KW-0547">Nucleotide-binding</keyword>
<dbReference type="EC" id="6.3.2.1" evidence="8"/>
<feature type="binding site" evidence="8">
    <location>
        <position position="63"/>
    </location>
    <ligand>
        <name>beta-alanine</name>
        <dbReference type="ChEBI" id="CHEBI:57966"/>
    </ligand>
</feature>
<feature type="binding site" evidence="8">
    <location>
        <begin position="149"/>
        <end position="152"/>
    </location>
    <ligand>
        <name>ATP</name>
        <dbReference type="ChEBI" id="CHEBI:30616"/>
    </ligand>
</feature>
<dbReference type="InterPro" id="IPR014729">
    <property type="entry name" value="Rossmann-like_a/b/a_fold"/>
</dbReference>
<feature type="region of interest" description="Disordered" evidence="9">
    <location>
        <begin position="281"/>
        <end position="313"/>
    </location>
</feature>
<dbReference type="InterPro" id="IPR042176">
    <property type="entry name" value="Pantoate_ligase_C"/>
</dbReference>
<reference evidence="10 11" key="1">
    <citation type="submission" date="2024-01" db="EMBL/GenBank/DDBJ databases">
        <title>Draft genome sequences of three bacterial strains isolated from Acacia saligna represent a potential new species within the genus Rhizobium.</title>
        <authorList>
            <person name="Tambong J.T."/>
            <person name="Mnasri B."/>
        </authorList>
    </citation>
    <scope>NUCLEOTIDE SEQUENCE [LARGE SCALE GENOMIC DNA]</scope>
    <source>
        <strain evidence="10 11">1AS12I</strain>
    </source>
</reference>
<accession>A0ABU8CIW8</accession>
<evidence type="ECO:0000313" key="11">
    <source>
        <dbReference type="Proteomes" id="UP001531129"/>
    </source>
</evidence>
<proteinExistence type="inferred from homology"/>
<keyword evidence="6 8" id="KW-0067">ATP-binding</keyword>
<gene>
    <name evidence="8 10" type="primary">panC</name>
    <name evidence="10" type="ORF">V8Q02_12530</name>
</gene>